<evidence type="ECO:0000313" key="2">
    <source>
        <dbReference type="EMBL" id="ARP87183.1"/>
    </source>
</evidence>
<evidence type="ECO:0000313" key="3">
    <source>
        <dbReference type="Proteomes" id="UP000194139"/>
    </source>
</evidence>
<feature type="domain" description="HD" evidence="1">
    <location>
        <begin position="32"/>
        <end position="119"/>
    </location>
</feature>
<dbReference type="GO" id="GO:0016787">
    <property type="term" value="F:hydrolase activity"/>
    <property type="evidence" value="ECO:0007669"/>
    <property type="project" value="UniProtKB-KW"/>
</dbReference>
<dbReference type="Gene3D" id="1.10.3210.10">
    <property type="entry name" value="Hypothetical protein af1432"/>
    <property type="match status" value="1"/>
</dbReference>
<evidence type="ECO:0000259" key="1">
    <source>
        <dbReference type="Pfam" id="PF01966"/>
    </source>
</evidence>
<dbReference type="AlphaFoldDB" id="A0A1W6Z2X9"/>
<sequence length="214" mass="24289">MSEIIAGIRVPDSAMAKAATQLVRDTEDDLLYNHSRRVFFWGAMTGERRQLKYDPELLYIGAMFHDMGLTPAYASKDLRFEIDGANAARDFLKRYGIPERDIEDVWAAIALHTTPGVPEHMRPTIALVTAGVEMDVLGICYHDFTPAQRDHVCRHHPREHNFKESIIDHFAEGIRHKPLTTFGNVKADVLALKDARNYQRVNFCSIILGSAWPN</sequence>
<dbReference type="SUPFAM" id="SSF109604">
    <property type="entry name" value="HD-domain/PDEase-like"/>
    <property type="match status" value="1"/>
</dbReference>
<dbReference type="Proteomes" id="UP000194139">
    <property type="component" value="Chromosome"/>
</dbReference>
<organism evidence="2 3">
    <name type="scientific">Bordetella genomosp. 9</name>
    <dbReference type="NCBI Taxonomy" id="1416803"/>
    <lineage>
        <taxon>Bacteria</taxon>
        <taxon>Pseudomonadati</taxon>
        <taxon>Pseudomonadota</taxon>
        <taxon>Betaproteobacteria</taxon>
        <taxon>Burkholderiales</taxon>
        <taxon>Alcaligenaceae</taxon>
        <taxon>Bordetella</taxon>
    </lineage>
</organism>
<dbReference type="CDD" id="cd00077">
    <property type="entry name" value="HDc"/>
    <property type="match status" value="1"/>
</dbReference>
<dbReference type="FunFam" id="1.10.3210.10:FF:000032">
    <property type="entry name" value="HD domain-containing protein"/>
    <property type="match status" value="1"/>
</dbReference>
<reference evidence="2 3" key="1">
    <citation type="submission" date="2017-05" db="EMBL/GenBank/DDBJ databases">
        <title>Complete and WGS of Bordetella genogroups.</title>
        <authorList>
            <person name="Spilker T."/>
            <person name="LiPuma J."/>
        </authorList>
    </citation>
    <scope>NUCLEOTIDE SEQUENCE [LARGE SCALE GENOMIC DNA]</scope>
    <source>
        <strain evidence="2 3">AU17164</strain>
    </source>
</reference>
<name>A0A1W6Z2X9_9BORD</name>
<accession>A0A1W6Z2X9</accession>
<dbReference type="InterPro" id="IPR003607">
    <property type="entry name" value="HD/PDEase_dom"/>
</dbReference>
<keyword evidence="2" id="KW-0378">Hydrolase</keyword>
<dbReference type="RefSeq" id="WP_086072712.1">
    <property type="nucleotide sequence ID" value="NZ_CP021109.1"/>
</dbReference>
<dbReference type="EMBL" id="CP021109">
    <property type="protein sequence ID" value="ARP87183.1"/>
    <property type="molecule type" value="Genomic_DNA"/>
</dbReference>
<dbReference type="Pfam" id="PF01966">
    <property type="entry name" value="HD"/>
    <property type="match status" value="1"/>
</dbReference>
<proteinExistence type="predicted"/>
<protein>
    <submittedName>
        <fullName evidence="2">Phosphohydrolase</fullName>
    </submittedName>
</protein>
<dbReference type="PANTHER" id="PTHR35569:SF1">
    <property type="entry name" value="CYANAMIDE HYDRATASE DDI2-RELATED"/>
    <property type="match status" value="1"/>
</dbReference>
<keyword evidence="3" id="KW-1185">Reference proteome</keyword>
<gene>
    <name evidence="2" type="ORF">CAL13_13915</name>
</gene>
<dbReference type="PANTHER" id="PTHR35569">
    <property type="entry name" value="CYANAMIDE HYDRATASE DDI2-RELATED"/>
    <property type="match status" value="1"/>
</dbReference>
<dbReference type="InterPro" id="IPR006674">
    <property type="entry name" value="HD_domain"/>
</dbReference>